<reference evidence="10 11" key="1">
    <citation type="journal article" date="2024" name="IMA Fungus">
        <title>IMA Genome - F19 : A genome assembly and annotation guide to empower mycologists, including annotated draft genome sequences of Ceratocystis pirilliformis, Diaporthe australafricana, Fusarium ophioides, Paecilomyces lecythidis, and Sporothrix stenoceras.</title>
        <authorList>
            <person name="Aylward J."/>
            <person name="Wilson A.M."/>
            <person name="Visagie C.M."/>
            <person name="Spraker J."/>
            <person name="Barnes I."/>
            <person name="Buitendag C."/>
            <person name="Ceriani C."/>
            <person name="Del Mar Angel L."/>
            <person name="du Plessis D."/>
            <person name="Fuchs T."/>
            <person name="Gasser K."/>
            <person name="Kramer D."/>
            <person name="Li W."/>
            <person name="Munsamy K."/>
            <person name="Piso A."/>
            <person name="Price J.L."/>
            <person name="Sonnekus B."/>
            <person name="Thomas C."/>
            <person name="van der Nest A."/>
            <person name="van Dijk A."/>
            <person name="van Heerden A."/>
            <person name="van Vuuren N."/>
            <person name="Yilmaz N."/>
            <person name="Duong T.A."/>
            <person name="van der Merwe N.A."/>
            <person name="Wingfield M.J."/>
            <person name="Wingfield B.D."/>
        </authorList>
    </citation>
    <scope>NUCLEOTIDE SEQUENCE [LARGE SCALE GENOMIC DNA]</scope>
    <source>
        <strain evidence="10 11">CMW 18300</strain>
    </source>
</reference>
<evidence type="ECO:0000259" key="8">
    <source>
        <dbReference type="Pfam" id="PF02770"/>
    </source>
</evidence>
<dbReference type="InterPro" id="IPR013786">
    <property type="entry name" value="AcylCoA_DH/ox_N"/>
</dbReference>
<dbReference type="InterPro" id="IPR046373">
    <property type="entry name" value="Acyl-CoA_Oxase/DH_mid-dom_sf"/>
</dbReference>
<evidence type="ECO:0000256" key="1">
    <source>
        <dbReference type="ARBA" id="ARBA00001974"/>
    </source>
</evidence>
<comment type="cofactor">
    <cofactor evidence="1 6">
        <name>FAD</name>
        <dbReference type="ChEBI" id="CHEBI:57692"/>
    </cofactor>
</comment>
<dbReference type="Pfam" id="PF02770">
    <property type="entry name" value="Acyl-CoA_dh_M"/>
    <property type="match status" value="1"/>
</dbReference>
<dbReference type="SUPFAM" id="SSF56645">
    <property type="entry name" value="Acyl-CoA dehydrogenase NM domain-like"/>
    <property type="match status" value="1"/>
</dbReference>
<comment type="similarity">
    <text evidence="2 6">Belongs to the acyl-CoA dehydrogenase family.</text>
</comment>
<dbReference type="PANTHER" id="PTHR48083">
    <property type="entry name" value="MEDIUM-CHAIN SPECIFIC ACYL-COA DEHYDROGENASE, MITOCHONDRIAL-RELATED"/>
    <property type="match status" value="1"/>
</dbReference>
<comment type="caution">
    <text evidence="10">The sequence shown here is derived from an EMBL/GenBank/DDBJ whole genome shotgun (WGS) entry which is preliminary data.</text>
</comment>
<dbReference type="InterPro" id="IPR037069">
    <property type="entry name" value="AcylCoA_DH/ox_N_sf"/>
</dbReference>
<evidence type="ECO:0000256" key="6">
    <source>
        <dbReference type="RuleBase" id="RU362125"/>
    </source>
</evidence>
<keyword evidence="5 6" id="KW-0560">Oxidoreductase</keyword>
<dbReference type="InterPro" id="IPR006089">
    <property type="entry name" value="Acyl-CoA_DH_CS"/>
</dbReference>
<dbReference type="InterPro" id="IPR036250">
    <property type="entry name" value="AcylCo_DH-like_C"/>
</dbReference>
<evidence type="ECO:0000313" key="11">
    <source>
        <dbReference type="Proteomes" id="UP001583177"/>
    </source>
</evidence>
<dbReference type="InterPro" id="IPR050741">
    <property type="entry name" value="Acyl-CoA_dehydrogenase"/>
</dbReference>
<dbReference type="InterPro" id="IPR006091">
    <property type="entry name" value="Acyl-CoA_Oxase/DH_mid-dom"/>
</dbReference>
<accession>A0ABR3VV78</accession>
<feature type="domain" description="Acyl-CoA dehydrogenase/oxidase N-terminal" evidence="9">
    <location>
        <begin position="23"/>
        <end position="152"/>
    </location>
</feature>
<organism evidence="10 11">
    <name type="scientific">Diaporthe australafricana</name>
    <dbReference type="NCBI Taxonomy" id="127596"/>
    <lineage>
        <taxon>Eukaryota</taxon>
        <taxon>Fungi</taxon>
        <taxon>Dikarya</taxon>
        <taxon>Ascomycota</taxon>
        <taxon>Pezizomycotina</taxon>
        <taxon>Sordariomycetes</taxon>
        <taxon>Sordariomycetidae</taxon>
        <taxon>Diaporthales</taxon>
        <taxon>Diaporthaceae</taxon>
        <taxon>Diaporthe</taxon>
    </lineage>
</organism>
<dbReference type="SUPFAM" id="SSF47203">
    <property type="entry name" value="Acyl-CoA dehydrogenase C-terminal domain-like"/>
    <property type="match status" value="1"/>
</dbReference>
<dbReference type="InterPro" id="IPR009100">
    <property type="entry name" value="AcylCoA_DH/oxidase_NM_dom_sf"/>
</dbReference>
<dbReference type="InterPro" id="IPR009075">
    <property type="entry name" value="AcylCo_DH/oxidase_C"/>
</dbReference>
<protein>
    <recommendedName>
        <fullName evidence="12">Acyl-CoA dehydrogenase</fullName>
    </recommendedName>
</protein>
<evidence type="ECO:0000256" key="2">
    <source>
        <dbReference type="ARBA" id="ARBA00009347"/>
    </source>
</evidence>
<dbReference type="Gene3D" id="1.20.140.10">
    <property type="entry name" value="Butyryl-CoA Dehydrogenase, subunit A, domain 3"/>
    <property type="match status" value="1"/>
</dbReference>
<keyword evidence="4 6" id="KW-0274">FAD</keyword>
<dbReference type="PROSITE" id="PS00072">
    <property type="entry name" value="ACYL_COA_DH_1"/>
    <property type="match status" value="1"/>
</dbReference>
<dbReference type="Pfam" id="PF00441">
    <property type="entry name" value="Acyl-CoA_dh_1"/>
    <property type="match status" value="1"/>
</dbReference>
<evidence type="ECO:0000313" key="10">
    <source>
        <dbReference type="EMBL" id="KAL1845862.1"/>
    </source>
</evidence>
<dbReference type="PANTHER" id="PTHR48083:SF15">
    <property type="entry name" value="ACYL-COA DEHYDROGENASE APDG"/>
    <property type="match status" value="1"/>
</dbReference>
<evidence type="ECO:0008006" key="12">
    <source>
        <dbReference type="Google" id="ProtNLM"/>
    </source>
</evidence>
<gene>
    <name evidence="10" type="ORF">Daus18300_014424</name>
</gene>
<evidence type="ECO:0000256" key="4">
    <source>
        <dbReference type="ARBA" id="ARBA00022827"/>
    </source>
</evidence>
<evidence type="ECO:0000259" key="9">
    <source>
        <dbReference type="Pfam" id="PF02771"/>
    </source>
</evidence>
<feature type="domain" description="Acyl-CoA dehydrogenase/oxidase C-terminal" evidence="7">
    <location>
        <begin position="293"/>
        <end position="450"/>
    </location>
</feature>
<proteinExistence type="inferred from homology"/>
<feature type="domain" description="Acyl-CoA oxidase/dehydrogenase middle" evidence="8">
    <location>
        <begin position="156"/>
        <end position="197"/>
    </location>
</feature>
<dbReference type="Gene3D" id="2.40.110.10">
    <property type="entry name" value="Butyryl-CoA Dehydrogenase, subunit A, domain 2"/>
    <property type="match status" value="1"/>
</dbReference>
<evidence type="ECO:0000256" key="3">
    <source>
        <dbReference type="ARBA" id="ARBA00022630"/>
    </source>
</evidence>
<sequence>MATPIPFSDPPWLLGLPSPIFKETHRKWQANIKAFIEQNLAKDAMEWEKAETVPPHVFETFAKANMLIPCLPAPLPVAWLKRLGIHELLGGLKVEEFDYLHGLIYADEMARTGVVGPGASMTTGMSFGVPPIIKFGDEQLQERFLPQLLRGEKRSCIAITEPDAGSDVAGITTTAVKSADGKHYVVNGTKKWITNGIWTVGGNLFIPESLGATHLHRVPAKHRFLQDWASVAVRTGPEGSGAAGLSMLVVPLKNQPGVTMRRLKVGGSLSAGTTYIELDDVKVPVENLIGKEGMGMRYVMTNFNHERLSIAVGVTRQARVALSAAFGYVLKREVFGRPLMDQQVVRHRLAKAGALLESQSAWVEQFAYQMTQLPKEDGDRELGGLTGLLKAQAGLVLKECADTAVLLFGGNGYTRSGQGELIEMIWRDVPGARIPGGSEDVLLDLAVRQLVKLYKAKTKALGSSKI</sequence>
<keyword evidence="11" id="KW-1185">Reference proteome</keyword>
<keyword evidence="3 6" id="KW-0285">Flavoprotein</keyword>
<dbReference type="EMBL" id="JAWRVE010000290">
    <property type="protein sequence ID" value="KAL1845862.1"/>
    <property type="molecule type" value="Genomic_DNA"/>
</dbReference>
<evidence type="ECO:0000256" key="5">
    <source>
        <dbReference type="ARBA" id="ARBA00023002"/>
    </source>
</evidence>
<name>A0ABR3VV78_9PEZI</name>
<evidence type="ECO:0000259" key="7">
    <source>
        <dbReference type="Pfam" id="PF00441"/>
    </source>
</evidence>
<dbReference type="Gene3D" id="1.10.540.10">
    <property type="entry name" value="Acyl-CoA dehydrogenase/oxidase, N-terminal domain"/>
    <property type="match status" value="1"/>
</dbReference>
<dbReference type="Pfam" id="PF02771">
    <property type="entry name" value="Acyl-CoA_dh_N"/>
    <property type="match status" value="1"/>
</dbReference>
<dbReference type="Proteomes" id="UP001583177">
    <property type="component" value="Unassembled WGS sequence"/>
</dbReference>